<evidence type="ECO:0000313" key="10">
    <source>
        <dbReference type="EMBL" id="TDE11492.1"/>
    </source>
</evidence>
<dbReference type="SUPFAM" id="SSF82866">
    <property type="entry name" value="Multidrug efflux transporter AcrB transmembrane domain"/>
    <property type="match status" value="2"/>
</dbReference>
<dbReference type="InParanoid" id="A0A4R5DCL2"/>
<dbReference type="OrthoDB" id="2365435at2"/>
<keyword evidence="4 8" id="KW-0812">Transmembrane</keyword>
<dbReference type="InterPro" id="IPR000731">
    <property type="entry name" value="SSD"/>
</dbReference>
<accession>A0A4R5DCL2</accession>
<evidence type="ECO:0000256" key="3">
    <source>
        <dbReference type="ARBA" id="ARBA00022475"/>
    </source>
</evidence>
<feature type="transmembrane region" description="Helical" evidence="8">
    <location>
        <begin position="516"/>
        <end position="535"/>
    </location>
</feature>
<feature type="transmembrane region" description="Helical" evidence="8">
    <location>
        <begin position="613"/>
        <end position="637"/>
    </location>
</feature>
<feature type="transmembrane region" description="Helical" evidence="8">
    <location>
        <begin position="575"/>
        <end position="593"/>
    </location>
</feature>
<feature type="transmembrane region" description="Helical" evidence="8">
    <location>
        <begin position="20"/>
        <end position="37"/>
    </location>
</feature>
<evidence type="ECO:0000256" key="8">
    <source>
        <dbReference type="SAM" id="Phobius"/>
    </source>
</evidence>
<dbReference type="AlphaFoldDB" id="A0A4R5DCL2"/>
<feature type="transmembrane region" description="Helical" evidence="8">
    <location>
        <begin position="314"/>
        <end position="341"/>
    </location>
</feature>
<feature type="transmembrane region" description="Helical" evidence="8">
    <location>
        <begin position="238"/>
        <end position="260"/>
    </location>
</feature>
<comment type="subcellular location">
    <subcellularLocation>
        <location evidence="1">Cell membrane</location>
        <topology evidence="1">Multi-pass membrane protein</topology>
    </subcellularLocation>
</comment>
<evidence type="ECO:0000256" key="4">
    <source>
        <dbReference type="ARBA" id="ARBA00022692"/>
    </source>
</evidence>
<evidence type="ECO:0000256" key="1">
    <source>
        <dbReference type="ARBA" id="ARBA00004651"/>
    </source>
</evidence>
<dbReference type="EMBL" id="SMKZ01000010">
    <property type="protein sequence ID" value="TDE11492.1"/>
    <property type="molecule type" value="Genomic_DNA"/>
</dbReference>
<feature type="transmembrane region" description="Helical" evidence="8">
    <location>
        <begin position="181"/>
        <end position="198"/>
    </location>
</feature>
<feature type="transmembrane region" description="Helical" evidence="8">
    <location>
        <begin position="281"/>
        <end position="302"/>
    </location>
</feature>
<dbReference type="GO" id="GO:0005886">
    <property type="term" value="C:plasma membrane"/>
    <property type="evidence" value="ECO:0007669"/>
    <property type="project" value="UniProtKB-SubCell"/>
</dbReference>
<dbReference type="Gene3D" id="1.20.1640.10">
    <property type="entry name" value="Multidrug efflux transporter AcrB transmembrane domain"/>
    <property type="match status" value="2"/>
</dbReference>
<dbReference type="InterPro" id="IPR004869">
    <property type="entry name" value="MMPL_dom"/>
</dbReference>
<dbReference type="PANTHER" id="PTHR33406">
    <property type="entry name" value="MEMBRANE PROTEIN MJ1562-RELATED"/>
    <property type="match status" value="1"/>
</dbReference>
<evidence type="ECO:0000256" key="5">
    <source>
        <dbReference type="ARBA" id="ARBA00022989"/>
    </source>
</evidence>
<evidence type="ECO:0000259" key="9">
    <source>
        <dbReference type="PROSITE" id="PS50156"/>
    </source>
</evidence>
<organism evidence="10 11">
    <name type="scientific">Jiangella asiatica</name>
    <dbReference type="NCBI Taxonomy" id="2530372"/>
    <lineage>
        <taxon>Bacteria</taxon>
        <taxon>Bacillati</taxon>
        <taxon>Actinomycetota</taxon>
        <taxon>Actinomycetes</taxon>
        <taxon>Jiangellales</taxon>
        <taxon>Jiangellaceae</taxon>
        <taxon>Jiangella</taxon>
    </lineage>
</organism>
<evidence type="ECO:0000256" key="7">
    <source>
        <dbReference type="SAM" id="MobiDB-lite"/>
    </source>
</evidence>
<comment type="similarity">
    <text evidence="2">Belongs to the resistance-nodulation-cell division (RND) (TC 2.A.6) family. MmpL subfamily.</text>
</comment>
<feature type="transmembrane region" description="Helical" evidence="8">
    <location>
        <begin position="542"/>
        <end position="563"/>
    </location>
</feature>
<keyword evidence="11" id="KW-1185">Reference proteome</keyword>
<evidence type="ECO:0000313" key="11">
    <source>
        <dbReference type="Proteomes" id="UP000294739"/>
    </source>
</evidence>
<gene>
    <name evidence="10" type="ORF">E1269_09525</name>
</gene>
<reference evidence="10 11" key="1">
    <citation type="submission" date="2019-03" db="EMBL/GenBank/DDBJ databases">
        <title>Draft genome sequences of novel Actinobacteria.</title>
        <authorList>
            <person name="Sahin N."/>
            <person name="Ay H."/>
            <person name="Saygin H."/>
        </authorList>
    </citation>
    <scope>NUCLEOTIDE SEQUENCE [LARGE SCALE GENOMIC DNA]</scope>
    <source>
        <strain evidence="10 11">5K138</strain>
    </source>
</reference>
<feature type="domain" description="SSD" evidence="9">
    <location>
        <begin position="203"/>
        <end position="335"/>
    </location>
</feature>
<proteinExistence type="inferred from homology"/>
<sequence>MGASRRRLGTLVCGRRSKWAVVVFWLAIMAAAFPLSAELTGAQENDAASWLPGSAESTRVFEVQQEAFQTGEEVPAIIVYERPGGITPEDQAKAAADAESFADLDAVTGEVVGPVPSADGQALEVIAQIDPGDGGWFELGDTVEEMNDIVSDGPDGLTAHVAGPGGVAADFAEAFEGIDSTLLYAAMGVVIVILLISYRSPVLWIIPVFSAFTALTAAQAVVYLLAEYADVTVNGQTAGILLVLVFGASTDYALLLIARYREELRRHEDRHEAMAFALHRAGPAIVASASTVAIGMLCLLAADMNSTRGMGPVLAVGVAIGLAAMLTLLPALLVVTGRWVFWPVRPRFGSPEPTERGFWARVGRRISGRPRTVWIGTSLALGAMALGLFGLDTGVLPNRDAFVDRPASIEGEEALARHFPAGTGSPVIVVSDAAAADDVRSAFADTPGIAEVTEPAVVDGIAYQEGTLEAAPDSQEARDTVLAVRDAVRAVPDADALVGGNTAINLDAQDAAARDSAVIIPLVLVAVFLILAALLRALVAPLVLIATVVLSFAAALGLSALIFEHILGFAGADTAFPLFVFVFLVALGIDYNIFLMTRVHEEAKVHGTRRGALIGLAATGGVITSAGLVLAGTFAVLATLPVVAFAEIGIAVALGVLLDTMIVRSILVTSLNLDIGRWMWWPSALARHPEPSPAEAAEEVRVPDTARVHPPA</sequence>
<dbReference type="PROSITE" id="PS50156">
    <property type="entry name" value="SSD"/>
    <property type="match status" value="2"/>
</dbReference>
<dbReference type="RefSeq" id="WP_131893750.1">
    <property type="nucleotide sequence ID" value="NZ_SMKZ01000010.1"/>
</dbReference>
<feature type="domain" description="SSD" evidence="9">
    <location>
        <begin position="545"/>
        <end position="673"/>
    </location>
</feature>
<keyword evidence="6 8" id="KW-0472">Membrane</keyword>
<dbReference type="Proteomes" id="UP000294739">
    <property type="component" value="Unassembled WGS sequence"/>
</dbReference>
<feature type="transmembrane region" description="Helical" evidence="8">
    <location>
        <begin position="643"/>
        <end position="667"/>
    </location>
</feature>
<dbReference type="Pfam" id="PF03176">
    <property type="entry name" value="MMPL"/>
    <property type="match status" value="2"/>
</dbReference>
<feature type="region of interest" description="Disordered" evidence="7">
    <location>
        <begin position="692"/>
        <end position="712"/>
    </location>
</feature>
<feature type="transmembrane region" description="Helical" evidence="8">
    <location>
        <begin position="373"/>
        <end position="391"/>
    </location>
</feature>
<evidence type="ECO:0000256" key="6">
    <source>
        <dbReference type="ARBA" id="ARBA00023136"/>
    </source>
</evidence>
<comment type="caution">
    <text evidence="10">The sequence shown here is derived from an EMBL/GenBank/DDBJ whole genome shotgun (WGS) entry which is preliminary data.</text>
</comment>
<protein>
    <recommendedName>
        <fullName evidence="9">SSD domain-containing protein</fullName>
    </recommendedName>
</protein>
<dbReference type="PANTHER" id="PTHR33406:SF6">
    <property type="entry name" value="MEMBRANE PROTEIN YDGH-RELATED"/>
    <property type="match status" value="1"/>
</dbReference>
<evidence type="ECO:0000256" key="2">
    <source>
        <dbReference type="ARBA" id="ARBA00010157"/>
    </source>
</evidence>
<keyword evidence="3" id="KW-1003">Cell membrane</keyword>
<keyword evidence="5 8" id="KW-1133">Transmembrane helix</keyword>
<name>A0A4R5DCL2_9ACTN</name>
<dbReference type="InterPro" id="IPR050545">
    <property type="entry name" value="Mycobact_MmpL"/>
</dbReference>
<feature type="compositionally biased region" description="Basic and acidic residues" evidence="7">
    <location>
        <begin position="698"/>
        <end position="712"/>
    </location>
</feature>
<feature type="transmembrane region" description="Helical" evidence="8">
    <location>
        <begin position="205"/>
        <end position="226"/>
    </location>
</feature>